<keyword evidence="2" id="KW-1185">Reference proteome</keyword>
<dbReference type="EMBL" id="ML995820">
    <property type="protein sequence ID" value="KAF2771251.1"/>
    <property type="molecule type" value="Genomic_DNA"/>
</dbReference>
<name>A0A6G1LE85_9PEZI</name>
<gene>
    <name evidence="1" type="ORF">EJ03DRAFT_37487</name>
</gene>
<organism evidence="1 2">
    <name type="scientific">Teratosphaeria nubilosa</name>
    <dbReference type="NCBI Taxonomy" id="161662"/>
    <lineage>
        <taxon>Eukaryota</taxon>
        <taxon>Fungi</taxon>
        <taxon>Dikarya</taxon>
        <taxon>Ascomycota</taxon>
        <taxon>Pezizomycotina</taxon>
        <taxon>Dothideomycetes</taxon>
        <taxon>Dothideomycetidae</taxon>
        <taxon>Mycosphaerellales</taxon>
        <taxon>Teratosphaeriaceae</taxon>
        <taxon>Teratosphaeria</taxon>
    </lineage>
</organism>
<reference evidence="1" key="1">
    <citation type="journal article" date="2020" name="Stud. Mycol.">
        <title>101 Dothideomycetes genomes: a test case for predicting lifestyles and emergence of pathogens.</title>
        <authorList>
            <person name="Haridas S."/>
            <person name="Albert R."/>
            <person name="Binder M."/>
            <person name="Bloem J."/>
            <person name="Labutti K."/>
            <person name="Salamov A."/>
            <person name="Andreopoulos B."/>
            <person name="Baker S."/>
            <person name="Barry K."/>
            <person name="Bills G."/>
            <person name="Bluhm B."/>
            <person name="Cannon C."/>
            <person name="Castanera R."/>
            <person name="Culley D."/>
            <person name="Daum C."/>
            <person name="Ezra D."/>
            <person name="Gonzalez J."/>
            <person name="Henrissat B."/>
            <person name="Kuo A."/>
            <person name="Liang C."/>
            <person name="Lipzen A."/>
            <person name="Lutzoni F."/>
            <person name="Magnuson J."/>
            <person name="Mondo S."/>
            <person name="Nolan M."/>
            <person name="Ohm R."/>
            <person name="Pangilinan J."/>
            <person name="Park H.-J."/>
            <person name="Ramirez L."/>
            <person name="Alfaro M."/>
            <person name="Sun H."/>
            <person name="Tritt A."/>
            <person name="Yoshinaga Y."/>
            <person name="Zwiers L.-H."/>
            <person name="Turgeon B."/>
            <person name="Goodwin S."/>
            <person name="Spatafora J."/>
            <person name="Crous P."/>
            <person name="Grigoriev I."/>
        </authorList>
    </citation>
    <scope>NUCLEOTIDE SEQUENCE</scope>
    <source>
        <strain evidence="1">CBS 116005</strain>
    </source>
</reference>
<evidence type="ECO:0000313" key="1">
    <source>
        <dbReference type="EMBL" id="KAF2771251.1"/>
    </source>
</evidence>
<evidence type="ECO:0000313" key="2">
    <source>
        <dbReference type="Proteomes" id="UP000799436"/>
    </source>
</evidence>
<sequence length="65" mass="7023">MQAIDKTDLLGEWISPGHSTSTKDGEITSKILGLGLTGAHFKTPLTKVLQTSDNPHSADAIEFWD</sequence>
<dbReference type="AlphaFoldDB" id="A0A6G1LE85"/>
<proteinExistence type="predicted"/>
<accession>A0A6G1LE85</accession>
<dbReference type="Proteomes" id="UP000799436">
    <property type="component" value="Unassembled WGS sequence"/>
</dbReference>
<protein>
    <submittedName>
        <fullName evidence="1">Uncharacterized protein</fullName>
    </submittedName>
</protein>